<accession>A0A7Z7FTU4</accession>
<proteinExistence type="predicted"/>
<evidence type="ECO:0000313" key="5">
    <source>
        <dbReference type="Proteomes" id="UP000198917"/>
    </source>
</evidence>
<dbReference type="Gene3D" id="3.40.50.1100">
    <property type="match status" value="2"/>
</dbReference>
<reference evidence="4 5" key="1">
    <citation type="submission" date="2016-10" db="EMBL/GenBank/DDBJ databases">
        <authorList>
            <person name="Varghese N."/>
            <person name="Submissions S."/>
        </authorList>
    </citation>
    <scope>NUCLEOTIDE SEQUENCE [LARGE SCALE GENOMIC DNA]</scope>
    <source>
        <strain evidence="4 5">PDC82</strain>
    </source>
</reference>
<evidence type="ECO:0000256" key="2">
    <source>
        <dbReference type="ARBA" id="ARBA00022898"/>
    </source>
</evidence>
<evidence type="ECO:0000313" key="4">
    <source>
        <dbReference type="EMBL" id="SDK34033.1"/>
    </source>
</evidence>
<organism evidence="4 5">
    <name type="scientific">Agrobacterium fabrum</name>
    <dbReference type="NCBI Taxonomy" id="1176649"/>
    <lineage>
        <taxon>Bacteria</taxon>
        <taxon>Pseudomonadati</taxon>
        <taxon>Pseudomonadota</taxon>
        <taxon>Alphaproteobacteria</taxon>
        <taxon>Hyphomicrobiales</taxon>
        <taxon>Rhizobiaceae</taxon>
        <taxon>Rhizobium/Agrobacterium group</taxon>
        <taxon>Agrobacterium</taxon>
        <taxon>Agrobacterium tumefaciens complex</taxon>
    </lineage>
</organism>
<dbReference type="AlphaFoldDB" id="A0A7Z7FTU4"/>
<sequence length="342" mass="36958">MASRATSSMLQSCEAPRMVSLQSNLHAACFSLMKLIPARYMLDRAEDDGLLTPGGTIVETTSGTFGLALAMLAAIREYRLRLVTASSLIDDTFKRRLEFLGADLTVVPDPEGTGGQKERLTKLQEILSAEPKAFWPNQYDNPGNALSYGGVAETLVRTYGRIDCLVGCVGSGGSLSGTGSLLRLAFPDIKIVAVDTHGSALFGQKVGRRLLRGLGNSILPGNLDHNLIDEVHWVGAAHAWTSTRSLYRRYGLYMGPTSGAAVLVAQWTAAQDRSLNTVVILPDEGHRYVDTVYGNESAITFGLPAAIAGKPKTIDVVRPGSEAEWLRMAWQRRSLTDPSLLH</sequence>
<comment type="caution">
    <text evidence="4">The sequence shown here is derived from an EMBL/GenBank/DDBJ whole genome shotgun (WGS) entry which is preliminary data.</text>
</comment>
<dbReference type="Proteomes" id="UP000198917">
    <property type="component" value="Unassembled WGS sequence"/>
</dbReference>
<name>A0A7Z7FTU4_9HYPH</name>
<dbReference type="Pfam" id="PF00291">
    <property type="entry name" value="PALP"/>
    <property type="match status" value="1"/>
</dbReference>
<dbReference type="GO" id="GO:1901605">
    <property type="term" value="P:alpha-amino acid metabolic process"/>
    <property type="evidence" value="ECO:0007669"/>
    <property type="project" value="UniProtKB-ARBA"/>
</dbReference>
<gene>
    <name evidence="4" type="ORF">SAMN05428983_4652</name>
</gene>
<feature type="domain" description="Tryptophan synthase beta chain-like PALP" evidence="3">
    <location>
        <begin position="34"/>
        <end position="279"/>
    </location>
</feature>
<dbReference type="InterPro" id="IPR050214">
    <property type="entry name" value="Cys_Synth/Cystath_Beta-Synth"/>
</dbReference>
<evidence type="ECO:0000259" key="3">
    <source>
        <dbReference type="Pfam" id="PF00291"/>
    </source>
</evidence>
<dbReference type="EMBL" id="FNEW01000007">
    <property type="protein sequence ID" value="SDK34033.1"/>
    <property type="molecule type" value="Genomic_DNA"/>
</dbReference>
<dbReference type="PANTHER" id="PTHR10314">
    <property type="entry name" value="CYSTATHIONINE BETA-SYNTHASE"/>
    <property type="match status" value="1"/>
</dbReference>
<comment type="cofactor">
    <cofactor evidence="1">
        <name>pyridoxal 5'-phosphate</name>
        <dbReference type="ChEBI" id="CHEBI:597326"/>
    </cofactor>
</comment>
<keyword evidence="2" id="KW-0663">Pyridoxal phosphate</keyword>
<dbReference type="InterPro" id="IPR001926">
    <property type="entry name" value="TrpB-like_PALP"/>
</dbReference>
<dbReference type="SUPFAM" id="SSF53686">
    <property type="entry name" value="Tryptophan synthase beta subunit-like PLP-dependent enzymes"/>
    <property type="match status" value="1"/>
</dbReference>
<evidence type="ECO:0000256" key="1">
    <source>
        <dbReference type="ARBA" id="ARBA00001933"/>
    </source>
</evidence>
<protein>
    <submittedName>
        <fullName evidence="4">Cysteine synthase A</fullName>
    </submittedName>
</protein>
<dbReference type="InterPro" id="IPR036052">
    <property type="entry name" value="TrpB-like_PALP_sf"/>
</dbReference>